<evidence type="ECO:0000256" key="1">
    <source>
        <dbReference type="SAM" id="MobiDB-lite"/>
    </source>
</evidence>
<dbReference type="Gene3D" id="2.130.10.10">
    <property type="entry name" value="YVTN repeat-like/Quinoprotein amine dehydrogenase"/>
    <property type="match status" value="1"/>
</dbReference>
<dbReference type="InterPro" id="IPR015943">
    <property type="entry name" value="WD40/YVTN_repeat-like_dom_sf"/>
</dbReference>
<proteinExistence type="predicted"/>
<feature type="chain" id="PRO_5039060222" evidence="2">
    <location>
        <begin position="23"/>
        <end position="663"/>
    </location>
</feature>
<dbReference type="EMBL" id="DXET01000253">
    <property type="protein sequence ID" value="HIX82543.1"/>
    <property type="molecule type" value="Genomic_DNA"/>
</dbReference>
<organism evidence="4 5">
    <name type="scientific">Candidatus Erysipelatoclostridium merdavium</name>
    <dbReference type="NCBI Taxonomy" id="2838566"/>
    <lineage>
        <taxon>Bacteria</taxon>
        <taxon>Bacillati</taxon>
        <taxon>Bacillota</taxon>
        <taxon>Erysipelotrichia</taxon>
        <taxon>Erysipelotrichales</taxon>
        <taxon>Erysipelotrichales incertae sedis</taxon>
    </lineage>
</organism>
<dbReference type="NCBIfam" id="NF038117">
    <property type="entry name" value="choice_anch_I"/>
    <property type="match status" value="1"/>
</dbReference>
<reference evidence="4" key="1">
    <citation type="journal article" date="2021" name="PeerJ">
        <title>Extensive microbial diversity within the chicken gut microbiome revealed by metagenomics and culture.</title>
        <authorList>
            <person name="Gilroy R."/>
            <person name="Ravi A."/>
            <person name="Getino M."/>
            <person name="Pursley I."/>
            <person name="Horton D.L."/>
            <person name="Alikhan N.F."/>
            <person name="Baker D."/>
            <person name="Gharbi K."/>
            <person name="Hall N."/>
            <person name="Watson M."/>
            <person name="Adriaenssens E.M."/>
            <person name="Foster-Nyarko E."/>
            <person name="Jarju S."/>
            <person name="Secka A."/>
            <person name="Antonio M."/>
            <person name="Oren A."/>
            <person name="Chaudhuri R.R."/>
            <person name="La Ragione R."/>
            <person name="Hildebrand F."/>
            <person name="Pallen M.J."/>
        </authorList>
    </citation>
    <scope>NUCLEOTIDE SEQUENCE</scope>
    <source>
        <strain evidence="4">ChiGjej1B1-14440</strain>
    </source>
</reference>
<dbReference type="Proteomes" id="UP000886724">
    <property type="component" value="Unassembled WGS sequence"/>
</dbReference>
<dbReference type="AlphaFoldDB" id="A0A9D2BNI3"/>
<dbReference type="InterPro" id="IPR052956">
    <property type="entry name" value="Mesenchyme-surface_protein"/>
</dbReference>
<evidence type="ECO:0000313" key="4">
    <source>
        <dbReference type="EMBL" id="HIX82543.1"/>
    </source>
</evidence>
<gene>
    <name evidence="4" type="ORF">H9980_11335</name>
</gene>
<dbReference type="PANTHER" id="PTHR46928">
    <property type="entry name" value="MESENCHYME-SPECIFIC CELL SURFACE GLYCOPROTEIN"/>
    <property type="match status" value="1"/>
</dbReference>
<dbReference type="InterPro" id="IPR008964">
    <property type="entry name" value="Invasin/intimin_cell_adhesion"/>
</dbReference>
<name>A0A9D2BNI3_9FIRM</name>
<dbReference type="InterPro" id="IPR011044">
    <property type="entry name" value="Quino_amine_DH_bsu"/>
</dbReference>
<evidence type="ECO:0000313" key="5">
    <source>
        <dbReference type="Proteomes" id="UP000886724"/>
    </source>
</evidence>
<dbReference type="Gene3D" id="2.60.40.1080">
    <property type="match status" value="1"/>
</dbReference>
<dbReference type="SUPFAM" id="SSF49373">
    <property type="entry name" value="Invasin/intimin cell-adhesion fragments"/>
    <property type="match status" value="1"/>
</dbReference>
<keyword evidence="2" id="KW-0732">Signal</keyword>
<comment type="caution">
    <text evidence="4">The sequence shown here is derived from an EMBL/GenBank/DDBJ whole genome shotgun (WGS) entry which is preliminary data.</text>
</comment>
<evidence type="ECO:0000256" key="2">
    <source>
        <dbReference type="SAM" id="SignalP"/>
    </source>
</evidence>
<protein>
    <submittedName>
        <fullName evidence="4">Choice-of-anchor I family protein</fullName>
    </submittedName>
</protein>
<dbReference type="SUPFAM" id="SSF50969">
    <property type="entry name" value="YVTN repeat-like/Quinoprotein amine dehydrogenase"/>
    <property type="match status" value="1"/>
</dbReference>
<reference evidence="4" key="2">
    <citation type="submission" date="2021-04" db="EMBL/GenBank/DDBJ databases">
        <authorList>
            <person name="Gilroy R."/>
        </authorList>
    </citation>
    <scope>NUCLEOTIDE SEQUENCE</scope>
    <source>
        <strain evidence="4">ChiGjej1B1-14440</strain>
    </source>
</reference>
<dbReference type="Pfam" id="PF22494">
    <property type="entry name" value="choice_anch_I"/>
    <property type="match status" value="2"/>
</dbReference>
<feature type="signal peptide" evidence="2">
    <location>
        <begin position="1"/>
        <end position="22"/>
    </location>
</feature>
<evidence type="ECO:0000259" key="3">
    <source>
        <dbReference type="Pfam" id="PF22494"/>
    </source>
</evidence>
<accession>A0A9D2BNI3</accession>
<dbReference type="InterPro" id="IPR055188">
    <property type="entry name" value="Choice_anch_I"/>
</dbReference>
<feature type="domain" description="Choice-of-anchor I" evidence="3">
    <location>
        <begin position="53"/>
        <end position="345"/>
    </location>
</feature>
<feature type="region of interest" description="Disordered" evidence="1">
    <location>
        <begin position="600"/>
        <end position="633"/>
    </location>
</feature>
<sequence>MKKTKILTGLLTLSMISSTAMTALNAQDNRSSFNNTMHEIANYNTNAGADGDGGVAEIVKYNKYNQTMYLVSGKTQSVHIVNLNNVNSNSNTTLEATKTVTLESIGINDAGDITSVDVSPDGKEIAIAIQHKDYDKNGYIARFDANGQLINIHEAGIQPDMITYSPDGSLILTANEGEPRQGYEAGTVDPKGSITALDTNTNQSYDIDFTAFDNAESRAALVADNVIIKKDTAPSVDFEPEYITISNDSLTAYVTLQEANSIATIDLTTKQVTRVDSLGFKDYSSGDNKVDLYKKDDAINITNTDEFLGIYMPDGISSYEVDGKTYLLTANEGDSREWGDYINEVEEKYGESESKIVTLNTDDYDGFDDLSKKYLFGGRSFSIIDASTMTMVSDSNGEFEEITAKLLPEYFNCSNDDISFEDRSGKKGPEPEDIKTMIIDGKVMAFIGLERIGGVMMYDVSDPTNPTYVDYLNLRDFSDDISGSVSPEGLCTVSAKDSPTNKPMLIIANEVSGDVNVVKVAGETYQHSLTLDKTEITLKPGENQTLNVTYDGYKTLTFSSDNNNVVNINNNVITAINPGVATITVSDGQIQATCKVTVTNPDNSQTGTQTPSTPDQNVSSQEKQPANTAVKTGDESNLGLYTAVSFLAIGLIIELVRRRQKSH</sequence>
<feature type="compositionally biased region" description="Polar residues" evidence="1">
    <location>
        <begin position="600"/>
        <end position="630"/>
    </location>
</feature>
<dbReference type="PANTHER" id="PTHR46928:SF1">
    <property type="entry name" value="MESENCHYME-SPECIFIC CELL SURFACE GLYCOPROTEIN"/>
    <property type="match status" value="1"/>
</dbReference>
<feature type="domain" description="Choice-of-anchor I" evidence="3">
    <location>
        <begin position="357"/>
        <end position="517"/>
    </location>
</feature>